<accession>A0A9Q0G3J4</accession>
<reference evidence="8" key="2">
    <citation type="journal article" date="2023" name="Plants (Basel)">
        <title>Annotation of the Turnera subulata (Passifloraceae) Draft Genome Reveals the S-Locus Evolved after the Divergence of Turneroideae from Passifloroideae in a Stepwise Manner.</title>
        <authorList>
            <person name="Henning P.M."/>
            <person name="Roalson E.H."/>
            <person name="Mir W."/>
            <person name="McCubbin A.G."/>
            <person name="Shore J.S."/>
        </authorList>
    </citation>
    <scope>NUCLEOTIDE SEQUENCE</scope>
    <source>
        <strain evidence="8">F60SS</strain>
    </source>
</reference>
<dbReference type="CDD" id="cd08049">
    <property type="entry name" value="TAF8"/>
    <property type="match status" value="1"/>
</dbReference>
<organism evidence="8 9">
    <name type="scientific">Turnera subulata</name>
    <dbReference type="NCBI Taxonomy" id="218843"/>
    <lineage>
        <taxon>Eukaryota</taxon>
        <taxon>Viridiplantae</taxon>
        <taxon>Streptophyta</taxon>
        <taxon>Embryophyta</taxon>
        <taxon>Tracheophyta</taxon>
        <taxon>Spermatophyta</taxon>
        <taxon>Magnoliopsida</taxon>
        <taxon>eudicotyledons</taxon>
        <taxon>Gunneridae</taxon>
        <taxon>Pentapetalae</taxon>
        <taxon>rosids</taxon>
        <taxon>fabids</taxon>
        <taxon>Malpighiales</taxon>
        <taxon>Passifloraceae</taxon>
        <taxon>Turnera</taxon>
    </lineage>
</organism>
<feature type="domain" description="Bromodomain associated" evidence="7">
    <location>
        <begin position="29"/>
        <end position="105"/>
    </location>
</feature>
<comment type="subcellular location">
    <subcellularLocation>
        <location evidence="1">Nucleus</location>
    </subcellularLocation>
</comment>
<dbReference type="Gene3D" id="1.10.20.10">
    <property type="entry name" value="Histone, subunit A"/>
    <property type="match status" value="1"/>
</dbReference>
<dbReference type="Proteomes" id="UP001141552">
    <property type="component" value="Unassembled WGS sequence"/>
</dbReference>
<protein>
    <recommendedName>
        <fullName evidence="3">Transcription initiation factor TFIID subunit 8</fullName>
    </recommendedName>
</protein>
<gene>
    <name evidence="8" type="ORF">Tsubulata_019419</name>
</gene>
<proteinExistence type="inferred from homology"/>
<evidence type="ECO:0000256" key="3">
    <source>
        <dbReference type="ARBA" id="ARBA00017307"/>
    </source>
</evidence>
<keyword evidence="6" id="KW-0539">Nucleus</keyword>
<sequence>MSHGGGESGRVHLEKSHYLAKRKPGGSRDEFAVAIARIAVAQICESAGFQGFQESALQTFSDVAIRYVRSIGKAAQFHANFSGRTRGNALDVIQGLEELGSIQGFAGASEVDHCLASSGIVRDIVQYVSDAEDIPFAYTIPPFPVVRERKPAPSFLQVGEEPPDEHIPSWLPAFPDPQTYAPFPGGDEGAADPNVVKIDHERMVKNSDPSSMNLQGQVTCNGSMGPSAALGDGVLANSTVKSNPFLAAPLHPGEREVSRVIPPAKLSNEVANRCPVEQGQVLNNRVSVLETFAPAIEAMKNTSSDHEGGHKKVPLDQRPAVQFKIGTGKKSLAVAQELYPKVKDIEEISLWFGRDSEKDEKKRRAVEILKQSVENTGELAQL</sequence>
<dbReference type="InterPro" id="IPR019473">
    <property type="entry name" value="TFIID_su8_C"/>
</dbReference>
<dbReference type="Pfam" id="PF10406">
    <property type="entry name" value="TAF8_C"/>
    <property type="match status" value="1"/>
</dbReference>
<dbReference type="OrthoDB" id="436852at2759"/>
<comment type="similarity">
    <text evidence="2">Belongs to the TAF8 family.</text>
</comment>
<dbReference type="SMART" id="SM00576">
    <property type="entry name" value="BTP"/>
    <property type="match status" value="1"/>
</dbReference>
<dbReference type="InterPro" id="IPR037818">
    <property type="entry name" value="TAF8"/>
</dbReference>
<evidence type="ECO:0000313" key="8">
    <source>
        <dbReference type="EMBL" id="KAJ4841670.1"/>
    </source>
</evidence>
<evidence type="ECO:0000256" key="4">
    <source>
        <dbReference type="ARBA" id="ARBA00023015"/>
    </source>
</evidence>
<dbReference type="InterPro" id="IPR006565">
    <property type="entry name" value="BTP"/>
</dbReference>
<evidence type="ECO:0000256" key="1">
    <source>
        <dbReference type="ARBA" id="ARBA00004123"/>
    </source>
</evidence>
<evidence type="ECO:0000256" key="2">
    <source>
        <dbReference type="ARBA" id="ARBA00008767"/>
    </source>
</evidence>
<evidence type="ECO:0000313" key="9">
    <source>
        <dbReference type="Proteomes" id="UP001141552"/>
    </source>
</evidence>
<dbReference type="InterPro" id="IPR009072">
    <property type="entry name" value="Histone-fold"/>
</dbReference>
<evidence type="ECO:0000256" key="5">
    <source>
        <dbReference type="ARBA" id="ARBA00023163"/>
    </source>
</evidence>
<comment type="caution">
    <text evidence="8">The sequence shown here is derived from an EMBL/GenBank/DDBJ whole genome shotgun (WGS) entry which is preliminary data.</text>
</comment>
<dbReference type="CDD" id="cd00076">
    <property type="entry name" value="HFD_SF"/>
    <property type="match status" value="1"/>
</dbReference>
<keyword evidence="9" id="KW-1185">Reference proteome</keyword>
<dbReference type="PANTHER" id="PTHR46338:SF19">
    <property type="entry name" value="TRANSCRIPTION INITIATION FACTOR TFIID SUBUNIT 8"/>
    <property type="match status" value="1"/>
</dbReference>
<dbReference type="AlphaFoldDB" id="A0A9Q0G3J4"/>
<dbReference type="GO" id="GO:0046982">
    <property type="term" value="F:protein heterodimerization activity"/>
    <property type="evidence" value="ECO:0007669"/>
    <property type="project" value="InterPro"/>
</dbReference>
<dbReference type="GO" id="GO:0005669">
    <property type="term" value="C:transcription factor TFIID complex"/>
    <property type="evidence" value="ECO:0007669"/>
    <property type="project" value="InterPro"/>
</dbReference>
<dbReference type="EMBL" id="JAKUCV010002713">
    <property type="protein sequence ID" value="KAJ4841670.1"/>
    <property type="molecule type" value="Genomic_DNA"/>
</dbReference>
<name>A0A9Q0G3J4_9ROSI</name>
<reference evidence="8" key="1">
    <citation type="submission" date="2022-02" db="EMBL/GenBank/DDBJ databases">
        <authorList>
            <person name="Henning P.M."/>
            <person name="McCubbin A.G."/>
            <person name="Shore J.S."/>
        </authorList>
    </citation>
    <scope>NUCLEOTIDE SEQUENCE</scope>
    <source>
        <strain evidence="8">F60SS</strain>
        <tissue evidence="8">Leaves</tissue>
    </source>
</reference>
<evidence type="ECO:0000259" key="7">
    <source>
        <dbReference type="SMART" id="SM00576"/>
    </source>
</evidence>
<dbReference type="Pfam" id="PF07524">
    <property type="entry name" value="Bromo_TP"/>
    <property type="match status" value="1"/>
</dbReference>
<dbReference type="PANTHER" id="PTHR46338">
    <property type="entry name" value="TRANSCRIPTION INITIATION FACTOR TFIID SUBUNIT 8"/>
    <property type="match status" value="1"/>
</dbReference>
<keyword evidence="4" id="KW-0805">Transcription regulation</keyword>
<keyword evidence="5" id="KW-0804">Transcription</keyword>
<evidence type="ECO:0000256" key="6">
    <source>
        <dbReference type="ARBA" id="ARBA00023242"/>
    </source>
</evidence>